<dbReference type="InterPro" id="IPR036770">
    <property type="entry name" value="Ankyrin_rpt-contain_sf"/>
</dbReference>
<dbReference type="Gene3D" id="1.25.40.20">
    <property type="entry name" value="Ankyrin repeat-containing domain"/>
    <property type="match status" value="5"/>
</dbReference>
<dbReference type="SUPFAM" id="SSF57850">
    <property type="entry name" value="RING/U-box"/>
    <property type="match status" value="1"/>
</dbReference>
<feature type="compositionally biased region" description="Basic and acidic residues" evidence="7">
    <location>
        <begin position="1660"/>
        <end position="1675"/>
    </location>
</feature>
<evidence type="ECO:0000259" key="8">
    <source>
        <dbReference type="Pfam" id="PF24883"/>
    </source>
</evidence>
<dbReference type="PANTHER" id="PTHR24198:SF165">
    <property type="entry name" value="ANKYRIN REPEAT-CONTAINING PROTEIN-RELATED"/>
    <property type="match status" value="1"/>
</dbReference>
<feature type="compositionally biased region" description="Basic and acidic residues" evidence="7">
    <location>
        <begin position="39"/>
        <end position="72"/>
    </location>
</feature>
<feature type="compositionally biased region" description="Acidic residues" evidence="7">
    <location>
        <begin position="1875"/>
        <end position="1894"/>
    </location>
</feature>
<evidence type="ECO:0000313" key="10">
    <source>
        <dbReference type="Proteomes" id="UP001239445"/>
    </source>
</evidence>
<name>A0AAJ0F6X1_9PEZI</name>
<feature type="domain" description="Nephrocystin 3-like N-terminal" evidence="8">
    <location>
        <begin position="404"/>
        <end position="562"/>
    </location>
</feature>
<sequence length="1894" mass="211409">MSDSESESASSDQRDESDLDDDLDQQTQPQTQQNAEAQDQAKKDQDQEHEHHDDASKKDGDDKAEADKKSEADPTPDPPEYGLLYEDTSWGEWHEYDVVVVHSIRETSWTTGGWRQGEGSKSATSWMYSDMGFSGCRYLHFQYDYHATDQDRPDVLYRGGIERVAQSLLDGLLDLRQKFNQEVYPDAETPPRRGIVFVAHDVGGTIVKKALLLAALNPSKYGDIPFDTTNLVFLGCPHKGIRIDIEDQVAKLLLMPENAFQDWVMDAITELSLALLRINDEFLDSKVLHHASVYNIASKGVGPDNDIPAPWTASLCCFNLPYEYVQNQSGVHHLKLAEGDEAADDEGDKFARAISSKLNNFPFFTLPPTSIAQFRKTFLAMSPPARPAVADDFSWLSQYHDDAIVKHANYKSWSKQRAPSVLHIHNSAFVRIYSEKLWDYLFYENGYDDPLTKNMAYFGFKRNDCRFNTVDRLLTFMITQVVSRNNDVRGIVHVFDMLQTHRAWTTQDLVQMFISCHDMPGLRPMGFFIGCLDECDESVSVLLDLIAEFRTLSEKRFRFILTTTTGANEELDKALAVWPSIDLSDLPKGNEKPWSGTFERRFGFHVKRLLEKKPMYARFQDQVKEVLLTFDADDRLGEFAIRWLTNCTQDDSKAGIKKTLARLKGANIDSFLEMIVDSFGPRQTRARSLLSWVDTVFQPLTRFELGIAVELSEGATEEDLEDVFFDEITKDIRQFWQAFHKTYEVDVWHVWSNRKQPTAEESAMAHGELARQCLRYLSFPSVSAKVQDMCDRFVSLDETPSVRPREDLVSYAVLYWPKHYALAGTNQPKKEAAAFFEDKNLRNAWAAAHYVFSNHMVRTQRGYLSALPVVAMSGLDDIVSAHIAAEKSSELFVENAGHALVEAIRNGHKSTAKLIADAVKPRELELRDAISAAAAVGDVDVLDSLIELASKTEQFAWPPELFSRAAWLGLTDTAKKLRSHGVKFPEPEGTFASSLLHIAIEGRHQDMVQFLIDEKCDIEVKDEFGNTPLAHASWEGCPDIIKKLLAAGAKPGGSDDPESEEAGAAGIKPIHRAVANAKPKAVRALLEGGAATDVGVDELENSIEDTLNAKPLIMAAANGYAECVSALLDHGADLKAVLGGRTALWHAATRGHVDVCRLLLEKGADPNETPEEWDNIMVAVIGAEDLTTEEIREIVELLLKHGARVDEQPANKTYRSNAICRAAGYWRLKELVEFLLDKGAPVDLGVGVSQTPLWVASYERNEEVVKLLLDKGADVTITSDWGWAPLHAAYDAVNIVKILLAHGADINQMSDTGTLAYIAAKFNQVETLKALLEHGTKPDFEKPLTYKPDLNLEEYEDGMTPLCIACKNGHVDVMRLLLENGANPKHQTKDGSFPLEFCLDTIADDPGPVMETLLEFRPDLTQSDNAGNTVLHNIGPKTPLSAVKMLYTAGADISAINREGRTPLVEAVEAQNSEIAKFLIDKKTDVNVYNAKTGTVLHSIVSLGMWDVFEAAMAAGADVHLAHRRGYKETLLSSALDGSWSEDREKIVRYLLEEAKVDPDEKCNDDLWHYPLIKCANNHYADAIKLLLTHGANPNITDPQGRRPVHVAAYRYWDIVEPLIEGGADPLPRDKSGMTPLHFAAGSASYYFIETLKGIQTAVEGEKEEEKKVEEDKDAKPKKKKKDVRFPKPKVDVNDKDADGWTVLMWLSKANFAYEWLIESVVNDYGADLWVTAPVIDASGRDRVWSPLKAARYFGSSDAVYEALTPKEKTRKLPDGTTETWDDELHSTRVADLKQGWTCDHCLTGVAGLNWKCRNCAFNLCYKCARSAHLLHPDHEFEAEGPEFAPLPDVTSEKSGTPTEDAPTPFNADDTRTETDDDTDDDDDDNDTLGSDSD</sequence>
<keyword evidence="10" id="KW-1185">Reference proteome</keyword>
<feature type="region of interest" description="Disordered" evidence="7">
    <location>
        <begin position="1840"/>
        <end position="1894"/>
    </location>
</feature>
<protein>
    <submittedName>
        <fullName evidence="9">Ankyrin repeat-containing domain protein</fullName>
    </submittedName>
</protein>
<feature type="repeat" description="ANK" evidence="6">
    <location>
        <begin position="1024"/>
        <end position="1056"/>
    </location>
</feature>
<gene>
    <name evidence="9" type="ORF">QBC47DRAFT_318330</name>
</gene>
<comment type="caution">
    <text evidence="9">The sequence shown here is derived from an EMBL/GenBank/DDBJ whole genome shotgun (WGS) entry which is preliminary data.</text>
</comment>
<feature type="compositionally biased region" description="Low complexity" evidence="7">
    <location>
        <begin position="25"/>
        <end position="38"/>
    </location>
</feature>
<evidence type="ECO:0000256" key="4">
    <source>
        <dbReference type="ARBA" id="ARBA00022833"/>
    </source>
</evidence>
<dbReference type="SUPFAM" id="SSF53474">
    <property type="entry name" value="alpha/beta-Hydrolases"/>
    <property type="match status" value="1"/>
</dbReference>
<evidence type="ECO:0000256" key="5">
    <source>
        <dbReference type="ARBA" id="ARBA00023043"/>
    </source>
</evidence>
<feature type="repeat" description="ANK" evidence="6">
    <location>
        <begin position="1065"/>
        <end position="1097"/>
    </location>
</feature>
<dbReference type="Proteomes" id="UP001239445">
    <property type="component" value="Unassembled WGS sequence"/>
</dbReference>
<feature type="repeat" description="ANK" evidence="6">
    <location>
        <begin position="1248"/>
        <end position="1280"/>
    </location>
</feature>
<dbReference type="InterPro" id="IPR043145">
    <property type="entry name" value="Znf_ZZ_sf"/>
</dbReference>
<dbReference type="InterPro" id="IPR056884">
    <property type="entry name" value="NPHP3-like_N"/>
</dbReference>
<feature type="repeat" description="ANK" evidence="6">
    <location>
        <begin position="1357"/>
        <end position="1389"/>
    </location>
</feature>
<feature type="region of interest" description="Disordered" evidence="7">
    <location>
        <begin position="1"/>
        <end position="84"/>
    </location>
</feature>
<dbReference type="PROSITE" id="PS50297">
    <property type="entry name" value="ANK_REP_REGION"/>
    <property type="match status" value="4"/>
</dbReference>
<dbReference type="Pfam" id="PF00023">
    <property type="entry name" value="Ank"/>
    <property type="match status" value="1"/>
</dbReference>
<reference evidence="9" key="1">
    <citation type="submission" date="2023-06" db="EMBL/GenBank/DDBJ databases">
        <title>Genome-scale phylogeny and comparative genomics of the fungal order Sordariales.</title>
        <authorList>
            <consortium name="Lawrence Berkeley National Laboratory"/>
            <person name="Hensen N."/>
            <person name="Bonometti L."/>
            <person name="Westerberg I."/>
            <person name="Brannstrom I.O."/>
            <person name="Guillou S."/>
            <person name="Cros-Aarteil S."/>
            <person name="Calhoun S."/>
            <person name="Haridas S."/>
            <person name="Kuo A."/>
            <person name="Mondo S."/>
            <person name="Pangilinan J."/>
            <person name="Riley R."/>
            <person name="Labutti K."/>
            <person name="Andreopoulos B."/>
            <person name="Lipzen A."/>
            <person name="Chen C."/>
            <person name="Yanf M."/>
            <person name="Daum C."/>
            <person name="Ng V."/>
            <person name="Clum A."/>
            <person name="Steindorff A."/>
            <person name="Ohm R."/>
            <person name="Martin F."/>
            <person name="Silar P."/>
            <person name="Natvig D."/>
            <person name="Lalanne C."/>
            <person name="Gautier V."/>
            <person name="Ament-Velasquez S.L."/>
            <person name="Kruys A."/>
            <person name="Hutchinson M.I."/>
            <person name="Powell A.J."/>
            <person name="Barry K."/>
            <person name="Miller A.N."/>
            <person name="Grigoriev I.V."/>
            <person name="Debuchy R."/>
            <person name="Gladieux P."/>
            <person name="Thoren M.H."/>
            <person name="Johannesson H."/>
        </authorList>
    </citation>
    <scope>NUCLEOTIDE SEQUENCE</scope>
    <source>
        <strain evidence="9">PSN4</strain>
    </source>
</reference>
<dbReference type="InterPro" id="IPR002110">
    <property type="entry name" value="Ankyrin_rpt"/>
</dbReference>
<evidence type="ECO:0000313" key="9">
    <source>
        <dbReference type="EMBL" id="KAK1757346.1"/>
    </source>
</evidence>
<dbReference type="GO" id="GO:0008270">
    <property type="term" value="F:zinc ion binding"/>
    <property type="evidence" value="ECO:0007669"/>
    <property type="project" value="UniProtKB-KW"/>
</dbReference>
<dbReference type="CDD" id="cd02249">
    <property type="entry name" value="ZZ"/>
    <property type="match status" value="1"/>
</dbReference>
<evidence type="ECO:0000256" key="7">
    <source>
        <dbReference type="SAM" id="MobiDB-lite"/>
    </source>
</evidence>
<dbReference type="EMBL" id="MU839830">
    <property type="protein sequence ID" value="KAK1757346.1"/>
    <property type="molecule type" value="Genomic_DNA"/>
</dbReference>
<dbReference type="InterPro" id="IPR029058">
    <property type="entry name" value="AB_hydrolase_fold"/>
</dbReference>
<dbReference type="PRINTS" id="PR01415">
    <property type="entry name" value="ANKYRIN"/>
</dbReference>
<keyword evidence="1" id="KW-0479">Metal-binding</keyword>
<feature type="compositionally biased region" description="Acidic residues" evidence="7">
    <location>
        <begin position="15"/>
        <end position="24"/>
    </location>
</feature>
<evidence type="ECO:0000256" key="3">
    <source>
        <dbReference type="ARBA" id="ARBA00022771"/>
    </source>
</evidence>
<dbReference type="PROSITE" id="PS50088">
    <property type="entry name" value="ANK_REPEAT"/>
    <property type="match status" value="8"/>
</dbReference>
<dbReference type="Gene3D" id="3.30.60.90">
    <property type="match status" value="1"/>
</dbReference>
<dbReference type="SMART" id="SM00248">
    <property type="entry name" value="ANK"/>
    <property type="match status" value="17"/>
</dbReference>
<dbReference type="PANTHER" id="PTHR24198">
    <property type="entry name" value="ANKYRIN REPEAT AND PROTEIN KINASE DOMAIN-CONTAINING PROTEIN"/>
    <property type="match status" value="1"/>
</dbReference>
<keyword evidence="2" id="KW-0677">Repeat</keyword>
<feature type="repeat" description="ANK" evidence="6">
    <location>
        <begin position="1139"/>
        <end position="1171"/>
    </location>
</feature>
<evidence type="ECO:0000256" key="2">
    <source>
        <dbReference type="ARBA" id="ARBA00022737"/>
    </source>
</evidence>
<keyword evidence="3" id="KW-0863">Zinc-finger</keyword>
<dbReference type="SUPFAM" id="SSF48403">
    <property type="entry name" value="Ankyrin repeat"/>
    <property type="match status" value="3"/>
</dbReference>
<keyword evidence="5 6" id="KW-0040">ANK repeat</keyword>
<organism evidence="9 10">
    <name type="scientific">Echria macrotheca</name>
    <dbReference type="NCBI Taxonomy" id="438768"/>
    <lineage>
        <taxon>Eukaryota</taxon>
        <taxon>Fungi</taxon>
        <taxon>Dikarya</taxon>
        <taxon>Ascomycota</taxon>
        <taxon>Pezizomycotina</taxon>
        <taxon>Sordariomycetes</taxon>
        <taxon>Sordariomycetidae</taxon>
        <taxon>Sordariales</taxon>
        <taxon>Schizotheciaceae</taxon>
        <taxon>Echria</taxon>
    </lineage>
</organism>
<evidence type="ECO:0000256" key="1">
    <source>
        <dbReference type="ARBA" id="ARBA00022723"/>
    </source>
</evidence>
<feature type="repeat" description="ANK" evidence="6">
    <location>
        <begin position="1107"/>
        <end position="1139"/>
    </location>
</feature>
<keyword evidence="4" id="KW-0862">Zinc</keyword>
<proteinExistence type="predicted"/>
<dbReference type="Pfam" id="PF24883">
    <property type="entry name" value="NPHP3_N"/>
    <property type="match status" value="1"/>
</dbReference>
<feature type="repeat" description="ANK" evidence="6">
    <location>
        <begin position="991"/>
        <end position="1023"/>
    </location>
</feature>
<evidence type="ECO:0000256" key="6">
    <source>
        <dbReference type="PROSITE-ProRule" id="PRU00023"/>
    </source>
</evidence>
<accession>A0AAJ0F6X1</accession>
<feature type="region of interest" description="Disordered" evidence="7">
    <location>
        <begin position="1660"/>
        <end position="1684"/>
    </location>
</feature>
<dbReference type="Pfam" id="PF12796">
    <property type="entry name" value="Ank_2"/>
    <property type="match status" value="5"/>
</dbReference>
<feature type="repeat" description="ANK" evidence="6">
    <location>
        <begin position="1459"/>
        <end position="1491"/>
    </location>
</feature>